<feature type="non-terminal residue" evidence="1">
    <location>
        <position position="1"/>
    </location>
</feature>
<dbReference type="OrthoDB" id="4499271at2759"/>
<sequence length="161" mass="18372">HHKLGLFKKSIWLWHIPPLPVGLPGPEDEDFMLATDPRLPHHTSWTRGRYPSSLYPVKVLSPAPRYVENMIYLTCRDAQKSILTIGWEMRPGHINKHTTKVMEDEGLLDTPSFRPLFQNWWSALSKESSLEEKGSALQGDLMKALLEEGTVPSSPFTWLAL</sequence>
<evidence type="ECO:0000313" key="1">
    <source>
        <dbReference type="EMBL" id="PYH88460.1"/>
    </source>
</evidence>
<reference evidence="1 2" key="1">
    <citation type="submission" date="2018-02" db="EMBL/GenBank/DDBJ databases">
        <title>The genomes of Aspergillus section Nigri reveals drivers in fungal speciation.</title>
        <authorList>
            <consortium name="DOE Joint Genome Institute"/>
            <person name="Vesth T.C."/>
            <person name="Nybo J."/>
            <person name="Theobald S."/>
            <person name="Brandl J."/>
            <person name="Frisvad J.C."/>
            <person name="Nielsen K.F."/>
            <person name="Lyhne E.K."/>
            <person name="Kogle M.E."/>
            <person name="Kuo A."/>
            <person name="Riley R."/>
            <person name="Clum A."/>
            <person name="Nolan M."/>
            <person name="Lipzen A."/>
            <person name="Salamov A."/>
            <person name="Henrissat B."/>
            <person name="Wiebenga A."/>
            <person name="De vries R.P."/>
            <person name="Grigoriev I.V."/>
            <person name="Mortensen U.H."/>
            <person name="Andersen M.R."/>
            <person name="Baker S.E."/>
        </authorList>
    </citation>
    <scope>NUCLEOTIDE SEQUENCE [LARGE SCALE GENOMIC DNA]</scope>
    <source>
        <strain evidence="1 2">CBS 707.79</strain>
    </source>
</reference>
<gene>
    <name evidence="1" type="ORF">BO71DRAFT_301494</name>
</gene>
<dbReference type="Proteomes" id="UP000247810">
    <property type="component" value="Unassembled WGS sequence"/>
</dbReference>
<proteinExistence type="predicted"/>
<accession>A0A319CUN2</accession>
<dbReference type="EMBL" id="KZ826090">
    <property type="protein sequence ID" value="PYH88460.1"/>
    <property type="molecule type" value="Genomic_DNA"/>
</dbReference>
<feature type="non-terminal residue" evidence="1">
    <location>
        <position position="161"/>
    </location>
</feature>
<organism evidence="1 2">
    <name type="scientific">Aspergillus ellipticus CBS 707.79</name>
    <dbReference type="NCBI Taxonomy" id="1448320"/>
    <lineage>
        <taxon>Eukaryota</taxon>
        <taxon>Fungi</taxon>
        <taxon>Dikarya</taxon>
        <taxon>Ascomycota</taxon>
        <taxon>Pezizomycotina</taxon>
        <taxon>Eurotiomycetes</taxon>
        <taxon>Eurotiomycetidae</taxon>
        <taxon>Eurotiales</taxon>
        <taxon>Aspergillaceae</taxon>
        <taxon>Aspergillus</taxon>
        <taxon>Aspergillus subgen. Circumdati</taxon>
    </lineage>
</organism>
<evidence type="ECO:0000313" key="2">
    <source>
        <dbReference type="Proteomes" id="UP000247810"/>
    </source>
</evidence>
<dbReference type="AlphaFoldDB" id="A0A319CUN2"/>
<dbReference type="VEuPathDB" id="FungiDB:BO71DRAFT_301494"/>
<protein>
    <submittedName>
        <fullName evidence="1">Uncharacterized protein</fullName>
    </submittedName>
</protein>
<name>A0A319CUN2_9EURO</name>
<keyword evidence="2" id="KW-1185">Reference proteome</keyword>